<feature type="region of interest" description="Disordered" evidence="1">
    <location>
        <begin position="41"/>
        <end position="67"/>
    </location>
</feature>
<feature type="compositionally biased region" description="Basic and acidic residues" evidence="1">
    <location>
        <begin position="46"/>
        <end position="55"/>
    </location>
</feature>
<accession>A0A511MDC6</accession>
<feature type="region of interest" description="Disordered" evidence="1">
    <location>
        <begin position="1"/>
        <end position="22"/>
    </location>
</feature>
<dbReference type="AlphaFoldDB" id="A0A511MDC6"/>
<comment type="caution">
    <text evidence="2">The sequence shown here is derived from an EMBL/GenBank/DDBJ whole genome shotgun (WGS) entry which is preliminary data.</text>
</comment>
<gene>
    <name evidence="2" type="ORF">NN4_31690</name>
</gene>
<proteinExistence type="predicted"/>
<reference evidence="2 3" key="1">
    <citation type="submission" date="2019-07" db="EMBL/GenBank/DDBJ databases">
        <title>Whole genome shotgun sequence of Nocardia ninae NBRC 108245.</title>
        <authorList>
            <person name="Hosoyama A."/>
            <person name="Uohara A."/>
            <person name="Ohji S."/>
            <person name="Ichikawa N."/>
        </authorList>
    </citation>
    <scope>NUCLEOTIDE SEQUENCE [LARGE SCALE GENOMIC DNA]</scope>
    <source>
        <strain evidence="2 3">NBRC 108245</strain>
    </source>
</reference>
<evidence type="ECO:0000256" key="1">
    <source>
        <dbReference type="SAM" id="MobiDB-lite"/>
    </source>
</evidence>
<dbReference type="EMBL" id="BJXA01000017">
    <property type="protein sequence ID" value="GEM38650.1"/>
    <property type="molecule type" value="Genomic_DNA"/>
</dbReference>
<evidence type="ECO:0000313" key="2">
    <source>
        <dbReference type="EMBL" id="GEM38650.1"/>
    </source>
</evidence>
<keyword evidence="3" id="KW-1185">Reference proteome</keyword>
<name>A0A511MDC6_9NOCA</name>
<dbReference type="RefSeq" id="WP_147131098.1">
    <property type="nucleotide sequence ID" value="NZ_BJXA01000017.1"/>
</dbReference>
<sequence>MTESTRSDPEGQTPDPHDPQYKVEVDQIEIGESGFFEYRVTIKTGPDAHDEKQPSGEDGQPSSGSDSDLRFWVELQRIRREISKVSTEQVTKVFLRELHTACADGRIGENGLHDLAVEWMNHLVSNFVQYRITLVRDVGIGLDQRKKKLPDPFDFLIELRKSSGDLSLFPPKFLAKVFCCELFEGCDVEQLLNQREEPLRALNAEWLVHLADERFDEFLAEIEAAFEILLSDEDDPQDDDRAHGA</sequence>
<dbReference type="Proteomes" id="UP000321424">
    <property type="component" value="Unassembled WGS sequence"/>
</dbReference>
<organism evidence="2 3">
    <name type="scientific">Nocardia ninae NBRC 108245</name>
    <dbReference type="NCBI Taxonomy" id="1210091"/>
    <lineage>
        <taxon>Bacteria</taxon>
        <taxon>Bacillati</taxon>
        <taxon>Actinomycetota</taxon>
        <taxon>Actinomycetes</taxon>
        <taxon>Mycobacteriales</taxon>
        <taxon>Nocardiaceae</taxon>
        <taxon>Nocardia</taxon>
    </lineage>
</organism>
<evidence type="ECO:0000313" key="3">
    <source>
        <dbReference type="Proteomes" id="UP000321424"/>
    </source>
</evidence>
<protein>
    <submittedName>
        <fullName evidence="2">Uncharacterized protein</fullName>
    </submittedName>
</protein>